<name>A0A1D1UVL3_RAMVA</name>
<sequence>MPVPQPTGEVGRKLVVRYTNVNGIRSKIEEVKKWMEEGKADVVALVETMADTATVDCSFCDLLRLNRLGCRKESGGGVALAVKKDIQIIRMYELEVAGLEVLWVKVIALRMNLLLGAIYAPVYDDDVFSKLRTSMERIPPYLRRNIVLVRVFNCPKLNWSRDAGGASEKERDLLSLQKEFRLWQKVKECTRQRGSSSSSLDLVFSSQVSLVRGVRIIKPPAATWLTTMAYDSASRP</sequence>
<dbReference type="Proteomes" id="UP000186922">
    <property type="component" value="Unassembled WGS sequence"/>
</dbReference>
<accession>A0A1D1UVL3</accession>
<dbReference type="EMBL" id="BDGG01000001">
    <property type="protein sequence ID" value="GAU90413.1"/>
    <property type="molecule type" value="Genomic_DNA"/>
</dbReference>
<dbReference type="PANTHER" id="PTHR33395:SF22">
    <property type="entry name" value="REVERSE TRANSCRIPTASE DOMAIN-CONTAINING PROTEIN"/>
    <property type="match status" value="1"/>
</dbReference>
<organism evidence="1 2">
    <name type="scientific">Ramazzottius varieornatus</name>
    <name type="common">Water bear</name>
    <name type="synonym">Tardigrade</name>
    <dbReference type="NCBI Taxonomy" id="947166"/>
    <lineage>
        <taxon>Eukaryota</taxon>
        <taxon>Metazoa</taxon>
        <taxon>Ecdysozoa</taxon>
        <taxon>Tardigrada</taxon>
        <taxon>Eutardigrada</taxon>
        <taxon>Parachela</taxon>
        <taxon>Hypsibioidea</taxon>
        <taxon>Ramazzottiidae</taxon>
        <taxon>Ramazzottius</taxon>
    </lineage>
</organism>
<gene>
    <name evidence="1" type="primary">RvY_02830-1</name>
    <name evidence="1" type="synonym">RvY_02830.1</name>
    <name evidence="1" type="ORF">RvY_02830</name>
</gene>
<keyword evidence="2" id="KW-1185">Reference proteome</keyword>
<dbReference type="PANTHER" id="PTHR33395">
    <property type="entry name" value="TRANSCRIPTASE, PUTATIVE-RELATED-RELATED"/>
    <property type="match status" value="1"/>
</dbReference>
<dbReference type="SUPFAM" id="SSF56219">
    <property type="entry name" value="DNase I-like"/>
    <property type="match status" value="1"/>
</dbReference>
<evidence type="ECO:0000313" key="1">
    <source>
        <dbReference type="EMBL" id="GAU90413.1"/>
    </source>
</evidence>
<dbReference type="InterPro" id="IPR036691">
    <property type="entry name" value="Endo/exonu/phosph_ase_sf"/>
</dbReference>
<dbReference type="GO" id="GO:0007508">
    <property type="term" value="P:larval heart development"/>
    <property type="evidence" value="ECO:0007669"/>
    <property type="project" value="TreeGrafter"/>
</dbReference>
<protein>
    <recommendedName>
        <fullName evidence="3">Endonuclease/exonuclease/phosphatase domain-containing protein</fullName>
    </recommendedName>
</protein>
<dbReference type="Gene3D" id="3.60.10.10">
    <property type="entry name" value="Endonuclease/exonuclease/phosphatase"/>
    <property type="match status" value="1"/>
</dbReference>
<dbReference type="GO" id="GO:0031012">
    <property type="term" value="C:extracellular matrix"/>
    <property type="evidence" value="ECO:0007669"/>
    <property type="project" value="TreeGrafter"/>
</dbReference>
<proteinExistence type="predicted"/>
<reference evidence="1 2" key="1">
    <citation type="journal article" date="2016" name="Nat. Commun.">
        <title>Extremotolerant tardigrade genome and improved radiotolerance of human cultured cells by tardigrade-unique protein.</title>
        <authorList>
            <person name="Hashimoto T."/>
            <person name="Horikawa D.D."/>
            <person name="Saito Y."/>
            <person name="Kuwahara H."/>
            <person name="Kozuka-Hata H."/>
            <person name="Shin-I T."/>
            <person name="Minakuchi Y."/>
            <person name="Ohishi K."/>
            <person name="Motoyama A."/>
            <person name="Aizu T."/>
            <person name="Enomoto A."/>
            <person name="Kondo K."/>
            <person name="Tanaka S."/>
            <person name="Hara Y."/>
            <person name="Koshikawa S."/>
            <person name="Sagara H."/>
            <person name="Miura T."/>
            <person name="Yokobori S."/>
            <person name="Miyagawa K."/>
            <person name="Suzuki Y."/>
            <person name="Kubo T."/>
            <person name="Oyama M."/>
            <person name="Kohara Y."/>
            <person name="Fujiyama A."/>
            <person name="Arakawa K."/>
            <person name="Katayama T."/>
            <person name="Toyoda A."/>
            <person name="Kunieda T."/>
        </authorList>
    </citation>
    <scope>NUCLEOTIDE SEQUENCE [LARGE SCALE GENOMIC DNA]</scope>
    <source>
        <strain evidence="1 2">YOKOZUNA-1</strain>
    </source>
</reference>
<comment type="caution">
    <text evidence="1">The sequence shown here is derived from an EMBL/GenBank/DDBJ whole genome shotgun (WGS) entry which is preliminary data.</text>
</comment>
<dbReference type="OrthoDB" id="6154567at2759"/>
<dbReference type="GO" id="GO:0061343">
    <property type="term" value="P:cell adhesion involved in heart morphogenesis"/>
    <property type="evidence" value="ECO:0007669"/>
    <property type="project" value="TreeGrafter"/>
</dbReference>
<evidence type="ECO:0000313" key="2">
    <source>
        <dbReference type="Proteomes" id="UP000186922"/>
    </source>
</evidence>
<evidence type="ECO:0008006" key="3">
    <source>
        <dbReference type="Google" id="ProtNLM"/>
    </source>
</evidence>
<dbReference type="AlphaFoldDB" id="A0A1D1UVL3"/>